<comment type="caution">
    <text evidence="1">The sequence shown here is derived from an EMBL/GenBank/DDBJ whole genome shotgun (WGS) entry which is preliminary data.</text>
</comment>
<organism evidence="1 2">
    <name type="scientific">Xylaria curta</name>
    <dbReference type="NCBI Taxonomy" id="42375"/>
    <lineage>
        <taxon>Eukaryota</taxon>
        <taxon>Fungi</taxon>
        <taxon>Dikarya</taxon>
        <taxon>Ascomycota</taxon>
        <taxon>Pezizomycotina</taxon>
        <taxon>Sordariomycetes</taxon>
        <taxon>Xylariomycetidae</taxon>
        <taxon>Xylariales</taxon>
        <taxon>Xylariaceae</taxon>
        <taxon>Xylaria</taxon>
    </lineage>
</organism>
<accession>A0ACC1PQ49</accession>
<dbReference type="Proteomes" id="UP001143856">
    <property type="component" value="Unassembled WGS sequence"/>
</dbReference>
<evidence type="ECO:0000313" key="2">
    <source>
        <dbReference type="Proteomes" id="UP001143856"/>
    </source>
</evidence>
<name>A0ACC1PQ49_9PEZI</name>
<sequence>MHQDTVLLNPILTESWELLSGRVQAKLDDREVTRFVGALRVYATKDRVNEYNRYHLERLGQPVIQAKAKNVGPSAATTPDNKAGNLAKQIPLGIFGLGDGARSTVYDIGRAPGANPNHDHPYVITMEFDKYSGPVFLTAPDCS</sequence>
<dbReference type="EMBL" id="JAPDGR010000108">
    <property type="protein sequence ID" value="KAJ2996088.1"/>
    <property type="molecule type" value="Genomic_DNA"/>
</dbReference>
<keyword evidence="2" id="KW-1185">Reference proteome</keyword>
<reference evidence="1" key="1">
    <citation type="submission" date="2022-10" db="EMBL/GenBank/DDBJ databases">
        <title>Genome Sequence of Xylaria curta.</title>
        <authorList>
            <person name="Buettner E."/>
        </authorList>
    </citation>
    <scope>NUCLEOTIDE SEQUENCE</scope>
    <source>
        <strain evidence="1">Babe10</strain>
    </source>
</reference>
<evidence type="ECO:0000313" key="1">
    <source>
        <dbReference type="EMBL" id="KAJ2996088.1"/>
    </source>
</evidence>
<gene>
    <name evidence="1" type="ORF">NUW58_g1082</name>
</gene>
<protein>
    <submittedName>
        <fullName evidence="1">Uncharacterized protein</fullName>
    </submittedName>
</protein>
<proteinExistence type="predicted"/>